<dbReference type="EMBL" id="QMRA01000049">
    <property type="protein sequence ID" value="RLE53842.1"/>
    <property type="molecule type" value="Genomic_DNA"/>
</dbReference>
<keyword evidence="1" id="KW-0812">Transmembrane</keyword>
<feature type="transmembrane region" description="Helical" evidence="1">
    <location>
        <begin position="133"/>
        <end position="154"/>
    </location>
</feature>
<dbReference type="Gene3D" id="1.10.1760.20">
    <property type="match status" value="1"/>
</dbReference>
<feature type="transmembrane region" description="Helical" evidence="1">
    <location>
        <begin position="75"/>
        <end position="97"/>
    </location>
</feature>
<reference evidence="2 3" key="1">
    <citation type="submission" date="2018-06" db="EMBL/GenBank/DDBJ databases">
        <title>Extensive metabolic versatility and redundancy in microbially diverse, dynamic hydrothermal sediments.</title>
        <authorList>
            <person name="Dombrowski N."/>
            <person name="Teske A."/>
            <person name="Baker B.J."/>
        </authorList>
    </citation>
    <scope>NUCLEOTIDE SEQUENCE [LARGE SCALE GENOMIC DNA]</scope>
    <source>
        <strain evidence="2">B20_G2</strain>
    </source>
</reference>
<sequence>MKSESALKKQLRKLALTAVFSALGVILSPAFFVVGPTKCYPFQHMINGLAGVLLGPWYAGLSALITGIIRNMLGTGTIFAFPGGIPGGVVVGLVYKLIRRDEAALSEPIGTFIGALISAFIVGPAAGKTMAPEAFIVAFLASSIPGSILGYLALKVVKKAVKIQ</sequence>
<proteinExistence type="predicted"/>
<feature type="transmembrane region" description="Helical" evidence="1">
    <location>
        <begin position="46"/>
        <end position="69"/>
    </location>
</feature>
<organism evidence="2 3">
    <name type="scientific">Thermoproteota archaeon</name>
    <dbReference type="NCBI Taxonomy" id="2056631"/>
    <lineage>
        <taxon>Archaea</taxon>
        <taxon>Thermoproteota</taxon>
    </lineage>
</organism>
<keyword evidence="1" id="KW-1133">Transmembrane helix</keyword>
<dbReference type="Proteomes" id="UP000269499">
    <property type="component" value="Unassembled WGS sequence"/>
</dbReference>
<dbReference type="Pfam" id="PF09512">
    <property type="entry name" value="ThiW"/>
    <property type="match status" value="1"/>
</dbReference>
<evidence type="ECO:0000256" key="1">
    <source>
        <dbReference type="SAM" id="Phobius"/>
    </source>
</evidence>
<dbReference type="PIRSF" id="PIRSF024534">
    <property type="entry name" value="ThiW"/>
    <property type="match status" value="1"/>
</dbReference>
<dbReference type="AlphaFoldDB" id="A0A497F3N9"/>
<name>A0A497F3N9_9CREN</name>
<dbReference type="NCBIfam" id="TIGR02359">
    <property type="entry name" value="thiW"/>
    <property type="match status" value="1"/>
</dbReference>
<protein>
    <submittedName>
        <fullName evidence="2">Energy coupling factor transporter S component ThiW</fullName>
    </submittedName>
</protein>
<feature type="transmembrane region" description="Helical" evidence="1">
    <location>
        <begin position="14"/>
        <end position="34"/>
    </location>
</feature>
<dbReference type="InterPro" id="IPR012652">
    <property type="entry name" value="ThiW"/>
</dbReference>
<accession>A0A497F3N9</accession>
<gene>
    <name evidence="2" type="primary">thiW</name>
    <name evidence="2" type="ORF">DRJ26_02835</name>
</gene>
<feature type="transmembrane region" description="Helical" evidence="1">
    <location>
        <begin position="109"/>
        <end position="127"/>
    </location>
</feature>
<comment type="caution">
    <text evidence="2">The sequence shown here is derived from an EMBL/GenBank/DDBJ whole genome shotgun (WGS) entry which is preliminary data.</text>
</comment>
<evidence type="ECO:0000313" key="2">
    <source>
        <dbReference type="EMBL" id="RLE53842.1"/>
    </source>
</evidence>
<keyword evidence="1" id="KW-0472">Membrane</keyword>
<evidence type="ECO:0000313" key="3">
    <source>
        <dbReference type="Proteomes" id="UP000269499"/>
    </source>
</evidence>